<dbReference type="InterPro" id="IPR022171">
    <property type="entry name" value="PPE_C"/>
</dbReference>
<evidence type="ECO:0000313" key="3">
    <source>
        <dbReference type="EMBL" id="EFG76535.1"/>
    </source>
</evidence>
<evidence type="ECO:0000259" key="2">
    <source>
        <dbReference type="Pfam" id="PF12484"/>
    </source>
</evidence>
<gene>
    <name evidence="3" type="ORF">HMPREF0591_3607</name>
</gene>
<evidence type="ECO:0000256" key="1">
    <source>
        <dbReference type="SAM" id="MobiDB-lite"/>
    </source>
</evidence>
<dbReference type="Proteomes" id="UP000003653">
    <property type="component" value="Unassembled WGS sequence"/>
</dbReference>
<accession>D5PBR3</accession>
<dbReference type="AlphaFoldDB" id="D5PBR3"/>
<feature type="domain" description="PPE family C-terminal" evidence="2">
    <location>
        <begin position="33"/>
        <end position="80"/>
    </location>
</feature>
<dbReference type="Pfam" id="PF12484">
    <property type="entry name" value="PPE-SVP"/>
    <property type="match status" value="1"/>
</dbReference>
<name>D5PBR3_9MYCO</name>
<protein>
    <recommendedName>
        <fullName evidence="2">PPE family C-terminal domain-containing protein</fullName>
    </recommendedName>
</protein>
<keyword evidence="4" id="KW-1185">Reference proteome</keyword>
<dbReference type="HOGENOM" id="CLU_2233558_0_0_11"/>
<organism evidence="3 4">
    <name type="scientific">Mycobacterium parascrofulaceum ATCC BAA-614</name>
    <dbReference type="NCBI Taxonomy" id="525368"/>
    <lineage>
        <taxon>Bacteria</taxon>
        <taxon>Bacillati</taxon>
        <taxon>Actinomycetota</taxon>
        <taxon>Actinomycetes</taxon>
        <taxon>Mycobacteriales</taxon>
        <taxon>Mycobacteriaceae</taxon>
        <taxon>Mycobacterium</taxon>
        <taxon>Mycobacterium simiae complex</taxon>
    </lineage>
</organism>
<reference evidence="3 4" key="1">
    <citation type="submission" date="2010-04" db="EMBL/GenBank/DDBJ databases">
        <authorList>
            <person name="Muzny D."/>
            <person name="Qin X."/>
            <person name="Deng J."/>
            <person name="Jiang H."/>
            <person name="Liu Y."/>
            <person name="Qu J."/>
            <person name="Song X.-Z."/>
            <person name="Zhang L."/>
            <person name="Thornton R."/>
            <person name="Coyle M."/>
            <person name="Francisco L."/>
            <person name="Jackson L."/>
            <person name="Javaid M."/>
            <person name="Korchina V."/>
            <person name="Kovar C."/>
            <person name="Mata R."/>
            <person name="Mathew T."/>
            <person name="Ngo R."/>
            <person name="Nguyen L."/>
            <person name="Nguyen N."/>
            <person name="Okwuonu G."/>
            <person name="Ongeri F."/>
            <person name="Pham C."/>
            <person name="Simmons D."/>
            <person name="Wilczek-Boney K."/>
            <person name="Hale W."/>
            <person name="Jakkamsetti A."/>
            <person name="Pham P."/>
            <person name="Ruth R."/>
            <person name="San Lucas F."/>
            <person name="Warren J."/>
            <person name="Zhang J."/>
            <person name="Zhao Z."/>
            <person name="Zhou C."/>
            <person name="Zhu D."/>
            <person name="Lee S."/>
            <person name="Bess C."/>
            <person name="Blankenburg K."/>
            <person name="Forbes L."/>
            <person name="Fu Q."/>
            <person name="Gubbala S."/>
            <person name="Hirani K."/>
            <person name="Jayaseelan J.C."/>
            <person name="Lara F."/>
            <person name="Munidasa M."/>
            <person name="Palculict T."/>
            <person name="Patil S."/>
            <person name="Pu L.-L."/>
            <person name="Saada N."/>
            <person name="Tang L."/>
            <person name="Weissenberger G."/>
            <person name="Zhu Y."/>
            <person name="Hemphill L."/>
            <person name="Shang Y."/>
            <person name="Youmans B."/>
            <person name="Ayvaz T."/>
            <person name="Ross M."/>
            <person name="Santibanez J."/>
            <person name="Aqrawi P."/>
            <person name="Gross S."/>
            <person name="Joshi V."/>
            <person name="Fowler G."/>
            <person name="Nazareth L."/>
            <person name="Reid J."/>
            <person name="Worley K."/>
            <person name="Petrosino J."/>
            <person name="Highlander S."/>
            <person name="Gibbs R."/>
        </authorList>
    </citation>
    <scope>NUCLEOTIDE SEQUENCE [LARGE SCALE GENOMIC DNA]</scope>
    <source>
        <strain evidence="3 4">ATCC BAA-614</strain>
    </source>
</reference>
<sequence length="105" mass="10361">MGASRFQRRLSDVRAHPGPRLGWPFHPAVGAPAAGMGGAPALGPLSVPAAWAASATGVESAPGPLADAGADAAGPGRTFRRALMATIIGRDAGRPPSATSVRCGP</sequence>
<evidence type="ECO:0000313" key="4">
    <source>
        <dbReference type="Proteomes" id="UP000003653"/>
    </source>
</evidence>
<comment type="caution">
    <text evidence="3">The sequence shown here is derived from an EMBL/GenBank/DDBJ whole genome shotgun (WGS) entry which is preliminary data.</text>
</comment>
<proteinExistence type="predicted"/>
<dbReference type="EMBL" id="ADNV01000260">
    <property type="protein sequence ID" value="EFG76535.1"/>
    <property type="molecule type" value="Genomic_DNA"/>
</dbReference>
<feature type="region of interest" description="Disordered" evidence="1">
    <location>
        <begin position="1"/>
        <end position="21"/>
    </location>
</feature>